<protein>
    <submittedName>
        <fullName evidence="1">Uncharacterized protein</fullName>
    </submittedName>
</protein>
<sequence>MEPFLVASVCFFVVDHDHLNFAPAHPNVDNPGRGGDSVRASVMLDGRWAHRMLCSQCNAVRHRDEIWDVRLSLGRRIYCDIFIRVVRSSGYKFTIQKAMRKDIMQRIAHLWIATCGKGLLGLSRICMLWTSQSRVLEGPRYAWSDMMVCLLDCGHSKGPRSLISGRTDYTY</sequence>
<proteinExistence type="predicted"/>
<dbReference type="EMBL" id="DS231697">
    <property type="protein sequence ID" value="KNA96501.1"/>
    <property type="molecule type" value="Genomic_DNA"/>
</dbReference>
<dbReference type="AlphaFoldDB" id="A0A0J9UB01"/>
<dbReference type="EMBL" id="DS231697">
    <property type="protein sequence ID" value="KNA96502.1"/>
    <property type="molecule type" value="Genomic_DNA"/>
</dbReference>
<organism evidence="1 2">
    <name type="scientific">Fusarium oxysporum f. sp. lycopersici (strain 4287 / CBS 123668 / FGSC 9935 / NRRL 34936)</name>
    <name type="common">Fusarium vascular wilt of tomato</name>
    <dbReference type="NCBI Taxonomy" id="426428"/>
    <lineage>
        <taxon>Eukaryota</taxon>
        <taxon>Fungi</taxon>
        <taxon>Dikarya</taxon>
        <taxon>Ascomycota</taxon>
        <taxon>Pezizomycotina</taxon>
        <taxon>Sordariomycetes</taxon>
        <taxon>Hypocreomycetidae</taxon>
        <taxon>Hypocreales</taxon>
        <taxon>Nectriaceae</taxon>
        <taxon>Fusarium</taxon>
        <taxon>Fusarium oxysporum species complex</taxon>
    </lineage>
</organism>
<name>A0A0J9UB01_FUSO4</name>
<accession>A0A0J9UB01</accession>
<gene>
    <name evidence="1" type="ORF">FOXG_18159</name>
</gene>
<dbReference type="RefSeq" id="XP_018234545.1">
    <property type="nucleotide sequence ID" value="XM_018398207.1"/>
</dbReference>
<evidence type="ECO:0000313" key="2">
    <source>
        <dbReference type="Proteomes" id="UP000009097"/>
    </source>
</evidence>
<evidence type="ECO:0000313" key="1">
    <source>
        <dbReference type="EMBL" id="KNA96503.1"/>
    </source>
</evidence>
<dbReference type="RefSeq" id="XP_018234546.1">
    <property type="nucleotide sequence ID" value="XM_018398208.1"/>
</dbReference>
<dbReference type="EMBL" id="DS231697">
    <property type="protein sequence ID" value="KNA96499.1"/>
    <property type="molecule type" value="Genomic_DNA"/>
</dbReference>
<dbReference type="RefSeq" id="XP_018234549.1">
    <property type="nucleotide sequence ID" value="XM_018398211.1"/>
</dbReference>
<dbReference type="VEuPathDB" id="FungiDB:FOXG_18159"/>
<dbReference type="EMBL" id="DS231697">
    <property type="protein sequence ID" value="KNA96500.1"/>
    <property type="molecule type" value="Genomic_DNA"/>
</dbReference>
<reference evidence="1" key="1">
    <citation type="submission" date="2007-04" db="EMBL/GenBank/DDBJ databases">
        <authorList>
            <consortium name="The Broad Institute Genome Sequencing Platform"/>
            <person name="Birren B."/>
            <person name="Lander E."/>
            <person name="Galagan J."/>
            <person name="Nusbaum C."/>
            <person name="Devon K."/>
            <person name="Ma L.-J."/>
            <person name="Jaffe D."/>
            <person name="Butler J."/>
            <person name="Alvarez P."/>
            <person name="Gnerre S."/>
            <person name="Grabherr M."/>
            <person name="Kleber M."/>
            <person name="Mauceli E."/>
            <person name="Brockman W."/>
            <person name="MacCallum I.A."/>
            <person name="Young S."/>
            <person name="LaButti K."/>
            <person name="DeCaprio D."/>
            <person name="Crawford M."/>
            <person name="Koehrsen M."/>
            <person name="Engels R."/>
            <person name="Montgomery P."/>
            <person name="Pearson M."/>
            <person name="Howarth C."/>
            <person name="Larson L."/>
            <person name="White J."/>
            <person name="O'Leary S."/>
            <person name="Kodira C."/>
            <person name="Zeng Q."/>
            <person name="Yandava C."/>
            <person name="Alvarado L."/>
            <person name="Kistler C."/>
            <person name="Shim W.-B."/>
            <person name="Kang S."/>
            <person name="Woloshuk C."/>
        </authorList>
    </citation>
    <scope>NUCLEOTIDE SEQUENCE</scope>
    <source>
        <strain evidence="1">4287</strain>
    </source>
</reference>
<dbReference type="GeneID" id="28958865"/>
<dbReference type="KEGG" id="fox:FOXG_18159"/>
<dbReference type="RefSeq" id="XP_018234547.1">
    <property type="nucleotide sequence ID" value="XM_018398209.1"/>
</dbReference>
<reference evidence="1" key="2">
    <citation type="journal article" date="2010" name="Nature">
        <title>Comparative genomics reveals mobile pathogenicity chromosomes in Fusarium.</title>
        <authorList>
            <person name="Ma L.J."/>
            <person name="van der Does H.C."/>
            <person name="Borkovich K.A."/>
            <person name="Coleman J.J."/>
            <person name="Daboussi M.J."/>
            <person name="Di Pietro A."/>
            <person name="Dufresne M."/>
            <person name="Freitag M."/>
            <person name="Grabherr M."/>
            <person name="Henrissat B."/>
            <person name="Houterman P.M."/>
            <person name="Kang S."/>
            <person name="Shim W.B."/>
            <person name="Woloshuk C."/>
            <person name="Xie X."/>
            <person name="Xu J.R."/>
            <person name="Antoniw J."/>
            <person name="Baker S.E."/>
            <person name="Bluhm B.H."/>
            <person name="Breakspear A."/>
            <person name="Brown D.W."/>
            <person name="Butchko R.A."/>
            <person name="Chapman S."/>
            <person name="Coulson R."/>
            <person name="Coutinho P.M."/>
            <person name="Danchin E.G."/>
            <person name="Diener A."/>
            <person name="Gale L.R."/>
            <person name="Gardiner D.M."/>
            <person name="Goff S."/>
            <person name="Hammond-Kosack K.E."/>
            <person name="Hilburn K."/>
            <person name="Hua-Van A."/>
            <person name="Jonkers W."/>
            <person name="Kazan K."/>
            <person name="Kodira C.D."/>
            <person name="Koehrsen M."/>
            <person name="Kumar L."/>
            <person name="Lee Y.H."/>
            <person name="Li L."/>
            <person name="Manners J.M."/>
            <person name="Miranda-Saavedra D."/>
            <person name="Mukherjee M."/>
            <person name="Park G."/>
            <person name="Park J."/>
            <person name="Park S.Y."/>
            <person name="Proctor R.H."/>
            <person name="Regev A."/>
            <person name="Ruiz-Roldan M.C."/>
            <person name="Sain D."/>
            <person name="Sakthikumar S."/>
            <person name="Sykes S."/>
            <person name="Schwartz D.C."/>
            <person name="Turgeon B.G."/>
            <person name="Wapinski I."/>
            <person name="Yoder O."/>
            <person name="Young S."/>
            <person name="Zeng Q."/>
            <person name="Zhou S."/>
            <person name="Galagan J."/>
            <person name="Cuomo C.A."/>
            <person name="Kistler H.C."/>
            <person name="Rep M."/>
        </authorList>
    </citation>
    <scope>NUCLEOTIDE SEQUENCE [LARGE SCALE GENOMIC DNA]</scope>
    <source>
        <strain evidence="1">4287</strain>
    </source>
</reference>
<dbReference type="RefSeq" id="XP_018234548.1">
    <property type="nucleotide sequence ID" value="XM_018398210.1"/>
</dbReference>
<dbReference type="EMBL" id="DS231697">
    <property type="protein sequence ID" value="KNA96503.1"/>
    <property type="molecule type" value="Genomic_DNA"/>
</dbReference>
<dbReference type="Proteomes" id="UP000009097">
    <property type="component" value="Unassembled WGS sequence"/>
</dbReference>